<dbReference type="OrthoDB" id="6692504at2"/>
<dbReference type="RefSeq" id="WP_004904809.1">
    <property type="nucleotide sequence ID" value="NZ_BBTI01000025.1"/>
</dbReference>
<dbReference type="Gene3D" id="1.10.3230.20">
    <property type="entry name" value="P22 tail accessory factor (Gp4)"/>
    <property type="match status" value="2"/>
</dbReference>
<dbReference type="Proteomes" id="UP000018418">
    <property type="component" value="Unassembled WGS sequence"/>
</dbReference>
<reference evidence="1 2" key="1">
    <citation type="submission" date="2013-10" db="EMBL/GenBank/DDBJ databases">
        <title>The Genome Sequence of Acinetobacter brisouii CIP 110357.</title>
        <authorList>
            <consortium name="The Broad Institute Genomics Platform"/>
            <consortium name="The Broad Institute Genome Sequencing Center for Infectious Disease"/>
            <person name="Cerqueira G."/>
            <person name="Feldgarden M."/>
            <person name="Courvalin P."/>
            <person name="Grillot-Courvalin C."/>
            <person name="Clermont D."/>
            <person name="Rocha E."/>
            <person name="Yoon E.-J."/>
            <person name="Nemec A."/>
            <person name="Young S.K."/>
            <person name="Zeng Q."/>
            <person name="Gargeya S."/>
            <person name="Fitzgerald M."/>
            <person name="Abouelleil A."/>
            <person name="Alvarado L."/>
            <person name="Berlin A.M."/>
            <person name="Chapman S.B."/>
            <person name="Gainer-Dewar J."/>
            <person name="Goldberg J."/>
            <person name="Gnerre S."/>
            <person name="Griggs A."/>
            <person name="Gujja S."/>
            <person name="Hansen M."/>
            <person name="Howarth C."/>
            <person name="Imamovic A."/>
            <person name="Ireland A."/>
            <person name="Larimer J."/>
            <person name="McCowan C."/>
            <person name="Murphy C."/>
            <person name="Pearson M."/>
            <person name="Poon T.W."/>
            <person name="Priest M."/>
            <person name="Roberts A."/>
            <person name="Saif S."/>
            <person name="Shea T."/>
            <person name="Sykes S."/>
            <person name="Wortman J."/>
            <person name="Nusbaum C."/>
            <person name="Birren B."/>
        </authorList>
    </citation>
    <scope>NUCLEOTIDE SEQUENCE [LARGE SCALE GENOMIC DNA]</scope>
    <source>
        <strain evidence="1 2">CIP 110357</strain>
    </source>
</reference>
<organism evidence="1 2">
    <name type="scientific">Acinetobacter brisouii CIP 110357</name>
    <dbReference type="NCBI Taxonomy" id="1341683"/>
    <lineage>
        <taxon>Bacteria</taxon>
        <taxon>Pseudomonadati</taxon>
        <taxon>Pseudomonadota</taxon>
        <taxon>Gammaproteobacteria</taxon>
        <taxon>Moraxellales</taxon>
        <taxon>Moraxellaceae</taxon>
        <taxon>Acinetobacter</taxon>
    </lineage>
</organism>
<dbReference type="EMBL" id="AYEU01000006">
    <property type="protein sequence ID" value="ESK50926.1"/>
    <property type="molecule type" value="Genomic_DNA"/>
</dbReference>
<dbReference type="PATRIC" id="fig|1341683.3.peg.1413"/>
<dbReference type="AlphaFoldDB" id="V2UQQ0"/>
<name>V2UQQ0_9GAMM</name>
<accession>V2UQQ0</accession>
<keyword evidence="2" id="KW-1185">Reference proteome</keyword>
<dbReference type="InterPro" id="IPR038258">
    <property type="entry name" value="Gp4_sf"/>
</dbReference>
<proteinExistence type="predicted"/>
<gene>
    <name evidence="1" type="ORF">P255_01425</name>
</gene>
<evidence type="ECO:0000313" key="2">
    <source>
        <dbReference type="Proteomes" id="UP000018418"/>
    </source>
</evidence>
<evidence type="ECO:0000313" key="1">
    <source>
        <dbReference type="EMBL" id="ESK50926.1"/>
    </source>
</evidence>
<sequence>MNVSNIISSALKQLGVLAAGESASAEEVADAVDALRSLLAQWATDRLMVYKVQEISLDLTGIGTYTLSQTVDSISDKAKLDDQDIMLIRDLNNTGSYRPVIYTVDEPYWHFNVLKDAKKLVLNTFTLPTTLDAKDEIDFPAKYERPLILSLAVEIAPMFGITEPSVLMLTNQARAIEALKRSNSTPIYAHNDLPVGVRKFHRYEHY</sequence>
<comment type="caution">
    <text evidence="1">The sequence shown here is derived from an EMBL/GenBank/DDBJ whole genome shotgun (WGS) entry which is preliminary data.</text>
</comment>
<protein>
    <submittedName>
        <fullName evidence="1">Uncharacterized protein</fullName>
    </submittedName>
</protein>
<dbReference type="HOGENOM" id="CLU_1329582_0_0_6"/>